<dbReference type="Gene3D" id="2.40.30.10">
    <property type="entry name" value="Translation factors"/>
    <property type="match status" value="1"/>
</dbReference>
<dbReference type="Gene3D" id="3.40.50.80">
    <property type="entry name" value="Nucleotide-binding domain of ferredoxin-NADP reductase (FNR) module"/>
    <property type="match status" value="1"/>
</dbReference>
<dbReference type="Pfam" id="PF04954">
    <property type="entry name" value="SIP"/>
    <property type="match status" value="1"/>
</dbReference>
<dbReference type="PANTHER" id="PTHR30157:SF0">
    <property type="entry name" value="NADPH-DEPENDENT FERRIC-CHELATE REDUCTASE"/>
    <property type="match status" value="1"/>
</dbReference>
<evidence type="ECO:0000313" key="5">
    <source>
        <dbReference type="Proteomes" id="UP001269819"/>
    </source>
</evidence>
<accession>A0ABU3W2P9</accession>
<dbReference type="InterPro" id="IPR007037">
    <property type="entry name" value="SIP_rossman_dom"/>
</dbReference>
<dbReference type="InterPro" id="IPR039261">
    <property type="entry name" value="FNR_nucleotide-bd"/>
</dbReference>
<dbReference type="EMBL" id="JAWIIJ010000020">
    <property type="protein sequence ID" value="MDV2080819.1"/>
    <property type="molecule type" value="Genomic_DNA"/>
</dbReference>
<comment type="caution">
    <text evidence="4">The sequence shown here is derived from an EMBL/GenBank/DDBJ whole genome shotgun (WGS) entry which is preliminary data.</text>
</comment>
<dbReference type="SUPFAM" id="SSF63380">
    <property type="entry name" value="Riboflavin synthase domain-like"/>
    <property type="match status" value="1"/>
</dbReference>
<comment type="similarity">
    <text evidence="1">Belongs to the SIP oxidoreductase family.</text>
</comment>
<evidence type="ECO:0000259" key="3">
    <source>
        <dbReference type="PROSITE" id="PS51384"/>
    </source>
</evidence>
<dbReference type="PROSITE" id="PS51384">
    <property type="entry name" value="FAD_FR"/>
    <property type="match status" value="1"/>
</dbReference>
<name>A0ABU3W2P9_9GAMM</name>
<protein>
    <submittedName>
        <fullName evidence="4">Siderophore-interacting protein</fullName>
    </submittedName>
</protein>
<dbReference type="InterPro" id="IPR039374">
    <property type="entry name" value="SIP_fam"/>
</dbReference>
<feature type="domain" description="FAD-binding FR-type" evidence="3">
    <location>
        <begin position="4"/>
        <end position="126"/>
    </location>
</feature>
<proteinExistence type="inferred from homology"/>
<dbReference type="Pfam" id="PF08021">
    <property type="entry name" value="FAD_binding_9"/>
    <property type="match status" value="1"/>
</dbReference>
<reference evidence="4 5" key="1">
    <citation type="submission" date="2023-10" db="EMBL/GenBank/DDBJ databases">
        <title>Characteristics and mechanism of a salt-tolerant marine origin heterotrophic nitrifying- aerobic denitrifying bacteria Marinobacter xestospongiae HN1.</title>
        <authorList>
            <person name="Qi R."/>
        </authorList>
    </citation>
    <scope>NUCLEOTIDE SEQUENCE [LARGE SCALE GENOMIC DNA]</scope>
    <source>
        <strain evidence="4 5">HN1</strain>
    </source>
</reference>
<gene>
    <name evidence="4" type="ORF">RYS15_19200</name>
</gene>
<dbReference type="InterPro" id="IPR017927">
    <property type="entry name" value="FAD-bd_FR_type"/>
</dbReference>
<dbReference type="CDD" id="cd06193">
    <property type="entry name" value="siderophore_interacting"/>
    <property type="match status" value="1"/>
</dbReference>
<dbReference type="PANTHER" id="PTHR30157">
    <property type="entry name" value="FERRIC REDUCTASE, NADPH-DEPENDENT"/>
    <property type="match status" value="1"/>
</dbReference>
<dbReference type="RefSeq" id="WP_316975173.1">
    <property type="nucleotide sequence ID" value="NZ_JAWIIJ010000020.1"/>
</dbReference>
<evidence type="ECO:0000256" key="2">
    <source>
        <dbReference type="SAM" id="MobiDB-lite"/>
    </source>
</evidence>
<dbReference type="InterPro" id="IPR017938">
    <property type="entry name" value="Riboflavin_synthase-like_b-brl"/>
</dbReference>
<dbReference type="Proteomes" id="UP001269819">
    <property type="component" value="Unassembled WGS sequence"/>
</dbReference>
<sequence length="264" mass="29688">MPSPPFREVSVNRAWSLTPNMQRVELVGESLLEFPDGLDGGYIKLTFDQQGQPMDDPAALEALGWQQAKLRTYTIRRFDRARQMITVDFVLHGDHGEPGPASGWASRCQPGDRILIAGPGPARRVGSKPAWCFIAGDMTALPAISANLEQLPEDSRGYAVIEINHQDDRQALEKPAGVELIWVVKSDTENLESRVRELPWLEDGAPAVWVACEFSTMRRLRQYFSPDRGIERRQRYVSSYWREGRSEDQHKVDKQADAKAAGEA</sequence>
<evidence type="ECO:0000313" key="4">
    <source>
        <dbReference type="EMBL" id="MDV2080819.1"/>
    </source>
</evidence>
<dbReference type="InterPro" id="IPR013113">
    <property type="entry name" value="SIP_FAD-bd"/>
</dbReference>
<organism evidence="4 5">
    <name type="scientific">Marinobacter xestospongiae</name>
    <dbReference type="NCBI Taxonomy" id="994319"/>
    <lineage>
        <taxon>Bacteria</taxon>
        <taxon>Pseudomonadati</taxon>
        <taxon>Pseudomonadota</taxon>
        <taxon>Gammaproteobacteria</taxon>
        <taxon>Pseudomonadales</taxon>
        <taxon>Marinobacteraceae</taxon>
        <taxon>Marinobacter</taxon>
    </lineage>
</organism>
<keyword evidence="5" id="KW-1185">Reference proteome</keyword>
<evidence type="ECO:0000256" key="1">
    <source>
        <dbReference type="ARBA" id="ARBA00035644"/>
    </source>
</evidence>
<feature type="region of interest" description="Disordered" evidence="2">
    <location>
        <begin position="242"/>
        <end position="264"/>
    </location>
</feature>